<dbReference type="AlphaFoldDB" id="A0A1X9MB21"/>
<protein>
    <submittedName>
        <fullName evidence="1">Uncharacterized protein</fullName>
    </submittedName>
</protein>
<keyword evidence="2" id="KW-1185">Reference proteome</keyword>
<organism evidence="1 2">
    <name type="scientific">Halalkalibacter krulwichiae</name>
    <dbReference type="NCBI Taxonomy" id="199441"/>
    <lineage>
        <taxon>Bacteria</taxon>
        <taxon>Bacillati</taxon>
        <taxon>Bacillota</taxon>
        <taxon>Bacilli</taxon>
        <taxon>Bacillales</taxon>
        <taxon>Bacillaceae</taxon>
        <taxon>Halalkalibacter</taxon>
    </lineage>
</organism>
<evidence type="ECO:0000313" key="2">
    <source>
        <dbReference type="Proteomes" id="UP000193006"/>
    </source>
</evidence>
<proteinExistence type="predicted"/>
<dbReference type="EMBL" id="CP020814">
    <property type="protein sequence ID" value="ARK30608.1"/>
    <property type="molecule type" value="Genomic_DNA"/>
</dbReference>
<dbReference type="KEGG" id="bkw:BkAM31D_12640"/>
<accession>A0A1X9MB21</accession>
<dbReference type="Proteomes" id="UP000193006">
    <property type="component" value="Chromosome"/>
</dbReference>
<name>A0A1X9MB21_9BACI</name>
<reference evidence="1 2" key="1">
    <citation type="submission" date="2017-04" db="EMBL/GenBank/DDBJ databases">
        <title>Bacillus krulwichiae AM31D Genome sequencing and assembly.</title>
        <authorList>
            <person name="Krulwich T.A."/>
            <person name="Anastor L."/>
            <person name="Ehrlich R."/>
            <person name="Ehrlich G.D."/>
            <person name="Janto B."/>
        </authorList>
    </citation>
    <scope>NUCLEOTIDE SEQUENCE [LARGE SCALE GENOMIC DNA]</scope>
    <source>
        <strain evidence="1 2">AM31D</strain>
    </source>
</reference>
<sequence>MNKKSSICPYCQSEMKQLKHSIICKCGFKFKTIKAALFAS</sequence>
<gene>
    <name evidence="1" type="ORF">BkAM31D_12640</name>
</gene>
<evidence type="ECO:0000313" key="1">
    <source>
        <dbReference type="EMBL" id="ARK30608.1"/>
    </source>
</evidence>